<dbReference type="Gene3D" id="1.10.150.280">
    <property type="entry name" value="AF1531-like domain"/>
    <property type="match status" value="2"/>
</dbReference>
<evidence type="ECO:0000313" key="2">
    <source>
        <dbReference type="EMBL" id="OQD41668.1"/>
    </source>
</evidence>
<evidence type="ECO:0008006" key="4">
    <source>
        <dbReference type="Google" id="ProtNLM"/>
    </source>
</evidence>
<proteinExistence type="predicted"/>
<protein>
    <recommendedName>
        <fullName evidence="4">Competence protein ComEA</fullName>
    </recommendedName>
</protein>
<dbReference type="GO" id="GO:0015627">
    <property type="term" value="C:type II protein secretion system complex"/>
    <property type="evidence" value="ECO:0007669"/>
    <property type="project" value="TreeGrafter"/>
</dbReference>
<gene>
    <name evidence="2" type="ORF">BUL40_14955</name>
</gene>
<accession>A0A1V6LNF6</accession>
<feature type="transmembrane region" description="Helical" evidence="1">
    <location>
        <begin position="16"/>
        <end position="35"/>
    </location>
</feature>
<dbReference type="AlphaFoldDB" id="A0A1V6LNF6"/>
<dbReference type="PANTHER" id="PTHR21180:SF32">
    <property type="entry name" value="ENDONUCLEASE_EXONUCLEASE_PHOSPHATASE FAMILY DOMAIN-CONTAINING PROTEIN 1"/>
    <property type="match status" value="1"/>
</dbReference>
<name>A0A1V6LNF6_9FLAO</name>
<evidence type="ECO:0000313" key="3">
    <source>
        <dbReference type="Proteomes" id="UP000191680"/>
    </source>
</evidence>
<keyword evidence="3" id="KW-1185">Reference proteome</keyword>
<dbReference type="InterPro" id="IPR010994">
    <property type="entry name" value="RuvA_2-like"/>
</dbReference>
<comment type="caution">
    <text evidence="2">The sequence shown here is derived from an EMBL/GenBank/DDBJ whole genome shotgun (WGS) entry which is preliminary data.</text>
</comment>
<sequence>MKSSKSRFGLNKQEQSGIFIVFLLLAIYFITRFSLSYMDKPTDSEIQLDVEAQSFVDSLVQVNSAKASYQFKPFNPNFISDYKGYQLGMSTSQIDALLLYRSSGKYVNTAEEFQKVTGVSDSVLQLMEPYFKFPDWVAKGKKPQSQRIGVIKADKEKRLKQIDINSATAADFQMISGIGEKLSARIVKFRDRLGGFLTEKQLVDVYGLDHQIAKKAMQVFVVKNQPKIIKININQATAEELKNLVYINWNLANAIVAHRELNGAFTSIQDLDKVAGFPTEKLHRIALYLSI</sequence>
<reference evidence="2 3" key="1">
    <citation type="submission" date="2016-12" db="EMBL/GenBank/DDBJ databases">
        <authorList>
            <person name="Song W.-J."/>
            <person name="Kurnit D.M."/>
        </authorList>
    </citation>
    <scope>NUCLEOTIDE SEQUENCE [LARGE SCALE GENOMIC DNA]</scope>
    <source>
        <strain evidence="2 3">HSG9</strain>
    </source>
</reference>
<organism evidence="2 3">
    <name type="scientific">Croceivirga radicis</name>
    <dbReference type="NCBI Taxonomy" id="1929488"/>
    <lineage>
        <taxon>Bacteria</taxon>
        <taxon>Pseudomonadati</taxon>
        <taxon>Bacteroidota</taxon>
        <taxon>Flavobacteriia</taxon>
        <taxon>Flavobacteriales</taxon>
        <taxon>Flavobacteriaceae</taxon>
        <taxon>Croceivirga</taxon>
    </lineage>
</organism>
<keyword evidence="1" id="KW-0812">Transmembrane</keyword>
<keyword evidence="1" id="KW-1133">Transmembrane helix</keyword>
<dbReference type="GO" id="GO:0015628">
    <property type="term" value="P:protein secretion by the type II secretion system"/>
    <property type="evidence" value="ECO:0007669"/>
    <property type="project" value="TreeGrafter"/>
</dbReference>
<dbReference type="Pfam" id="PF12836">
    <property type="entry name" value="HHH_3"/>
    <property type="match status" value="2"/>
</dbReference>
<evidence type="ECO:0000256" key="1">
    <source>
        <dbReference type="SAM" id="Phobius"/>
    </source>
</evidence>
<dbReference type="SUPFAM" id="SSF47781">
    <property type="entry name" value="RuvA domain 2-like"/>
    <property type="match status" value="2"/>
</dbReference>
<dbReference type="InterPro" id="IPR051675">
    <property type="entry name" value="Endo/Exo/Phosphatase_dom_1"/>
</dbReference>
<dbReference type="EMBL" id="MTBC01000012">
    <property type="protein sequence ID" value="OQD41668.1"/>
    <property type="molecule type" value="Genomic_DNA"/>
</dbReference>
<dbReference type="Proteomes" id="UP000191680">
    <property type="component" value="Unassembled WGS sequence"/>
</dbReference>
<keyword evidence="1" id="KW-0472">Membrane</keyword>
<dbReference type="PANTHER" id="PTHR21180">
    <property type="entry name" value="ENDONUCLEASE/EXONUCLEASE/PHOSPHATASE FAMILY DOMAIN-CONTAINING PROTEIN 1"/>
    <property type="match status" value="1"/>
</dbReference>
<dbReference type="OrthoDB" id="981124at2"/>